<feature type="transmembrane region" description="Helical" evidence="1">
    <location>
        <begin position="128"/>
        <end position="149"/>
    </location>
</feature>
<dbReference type="Proteomes" id="UP000559027">
    <property type="component" value="Unassembled WGS sequence"/>
</dbReference>
<reference evidence="2 3" key="1">
    <citation type="journal article" date="2020" name="ISME J.">
        <title>Uncovering the hidden diversity of litter-decomposition mechanisms in mushroom-forming fungi.</title>
        <authorList>
            <person name="Floudas D."/>
            <person name="Bentzer J."/>
            <person name="Ahren D."/>
            <person name="Johansson T."/>
            <person name="Persson P."/>
            <person name="Tunlid A."/>
        </authorList>
    </citation>
    <scope>NUCLEOTIDE SEQUENCE [LARGE SCALE GENOMIC DNA]</scope>
    <source>
        <strain evidence="2 3">CBS 146.42</strain>
    </source>
</reference>
<keyword evidence="1" id="KW-1133">Transmembrane helix</keyword>
<keyword evidence="1" id="KW-0812">Transmembrane</keyword>
<name>A0A8H5CWJ6_9AGAR</name>
<feature type="transmembrane region" description="Helical" evidence="1">
    <location>
        <begin position="242"/>
        <end position="268"/>
    </location>
</feature>
<feature type="transmembrane region" description="Helical" evidence="1">
    <location>
        <begin position="323"/>
        <end position="344"/>
    </location>
</feature>
<evidence type="ECO:0000313" key="3">
    <source>
        <dbReference type="Proteomes" id="UP000559027"/>
    </source>
</evidence>
<feature type="transmembrane region" description="Helical" evidence="1">
    <location>
        <begin position="295"/>
        <end position="317"/>
    </location>
</feature>
<accession>A0A8H5CWJ6</accession>
<dbReference type="OrthoDB" id="3357408at2759"/>
<dbReference type="AlphaFoldDB" id="A0A8H5CWJ6"/>
<evidence type="ECO:0000256" key="1">
    <source>
        <dbReference type="SAM" id="Phobius"/>
    </source>
</evidence>
<comment type="caution">
    <text evidence="2">The sequence shown here is derived from an EMBL/GenBank/DDBJ whole genome shotgun (WGS) entry which is preliminary data.</text>
</comment>
<sequence>MEAVREWRTPNHVVPKRRVYVSASSSHGHIDAYAHVVPVTPQHLWNNYKNGAMSANPPISILPSMSEAPAKPNPFPLTAAQLSGNFCETLFYGMYLVTCTFCARTLLITGSGREERWLRWHEIRWMMAIVAILLFAICTFDTAIGLLHNFHAFVESNDAETELLDIADWINIARSVNQTIAMILGDFVLIYRCWIVYGRRWLVITPSLILYLGNLAMAAKLIEVEANPKTLRGISLNSDQIRPWWLAFFAIVAVQNTLTTGILIWRIWRVEKQSERLMHPSLGSVMNQPRHLSKVIRVIAESGAAYTTCVFVTFLVSVTHSNALYPTSDMTLIATGIAFNVILVRSSARRDHQFTLFDQNERSTIFDASNPTSGSTTIGNSINLNKPSKPQDIELVGMKSEMHSMDRRSSHDGIYPVGVKITTSVVQS</sequence>
<keyword evidence="1" id="KW-0472">Membrane</keyword>
<evidence type="ECO:0000313" key="2">
    <source>
        <dbReference type="EMBL" id="KAF5347962.1"/>
    </source>
</evidence>
<proteinExistence type="predicted"/>
<dbReference type="EMBL" id="JAACJO010000022">
    <property type="protein sequence ID" value="KAF5347962.1"/>
    <property type="molecule type" value="Genomic_DNA"/>
</dbReference>
<protein>
    <recommendedName>
        <fullName evidence="4">Transmembrane protein</fullName>
    </recommendedName>
</protein>
<gene>
    <name evidence="2" type="ORF">D9756_010218</name>
</gene>
<organism evidence="2 3">
    <name type="scientific">Leucocoprinus leucothites</name>
    <dbReference type="NCBI Taxonomy" id="201217"/>
    <lineage>
        <taxon>Eukaryota</taxon>
        <taxon>Fungi</taxon>
        <taxon>Dikarya</taxon>
        <taxon>Basidiomycota</taxon>
        <taxon>Agaricomycotina</taxon>
        <taxon>Agaricomycetes</taxon>
        <taxon>Agaricomycetidae</taxon>
        <taxon>Agaricales</taxon>
        <taxon>Agaricineae</taxon>
        <taxon>Agaricaceae</taxon>
        <taxon>Leucocoprinus</taxon>
    </lineage>
</organism>
<evidence type="ECO:0008006" key="4">
    <source>
        <dbReference type="Google" id="ProtNLM"/>
    </source>
</evidence>
<keyword evidence="3" id="KW-1185">Reference proteome</keyword>
<feature type="transmembrane region" description="Helical" evidence="1">
    <location>
        <begin position="201"/>
        <end position="222"/>
    </location>
</feature>